<reference evidence="2 3" key="1">
    <citation type="submission" date="2013-12" db="EMBL/GenBank/DDBJ databases">
        <title>A Varibaculum cambriense genome reconstructed from a premature infant gut community with otherwise low bacterial novelty that shifts toward anaerobic metabolism during the third week of life.</title>
        <authorList>
            <person name="Brown C.T."/>
            <person name="Sharon I."/>
            <person name="Thomas B.C."/>
            <person name="Castelle C.J."/>
            <person name="Morowitz M.J."/>
            <person name="Banfield J.F."/>
        </authorList>
    </citation>
    <scope>NUCLEOTIDE SEQUENCE [LARGE SCALE GENOMIC DNA]</scope>
    <source>
        <strain evidence="3">DORA_A_5_14_21</strain>
    </source>
</reference>
<accession>W1X1B5</accession>
<evidence type="ECO:0000256" key="1">
    <source>
        <dbReference type="SAM" id="SignalP"/>
    </source>
</evidence>
<organism evidence="2 3">
    <name type="scientific">Escherichia coli DORA_A_5_14_21</name>
    <dbReference type="NCBI Taxonomy" id="1403943"/>
    <lineage>
        <taxon>Bacteria</taxon>
        <taxon>Pseudomonadati</taxon>
        <taxon>Pseudomonadota</taxon>
        <taxon>Gammaproteobacteria</taxon>
        <taxon>Enterobacterales</taxon>
        <taxon>Enterobacteriaceae</taxon>
        <taxon>Escherichia</taxon>
    </lineage>
</organism>
<dbReference type="AlphaFoldDB" id="W1X1B5"/>
<dbReference type="PROSITE" id="PS51257">
    <property type="entry name" value="PROKAR_LIPOPROTEIN"/>
    <property type="match status" value="1"/>
</dbReference>
<protein>
    <recommendedName>
        <fullName evidence="4">Lipoprotein</fullName>
    </recommendedName>
</protein>
<dbReference type="Proteomes" id="UP000018853">
    <property type="component" value="Unassembled WGS sequence"/>
</dbReference>
<evidence type="ECO:0000313" key="3">
    <source>
        <dbReference type="Proteomes" id="UP000018853"/>
    </source>
</evidence>
<feature type="signal peptide" evidence="1">
    <location>
        <begin position="1"/>
        <end position="20"/>
    </location>
</feature>
<evidence type="ECO:0008006" key="4">
    <source>
        <dbReference type="Google" id="ProtNLM"/>
    </source>
</evidence>
<feature type="chain" id="PRO_5004811569" description="Lipoprotein" evidence="1">
    <location>
        <begin position="21"/>
        <end position="96"/>
    </location>
</feature>
<dbReference type="PATRIC" id="fig|1403943.3.peg.2157"/>
<comment type="caution">
    <text evidence="2">The sequence shown here is derived from an EMBL/GenBank/DDBJ whole genome shotgun (WGS) entry which is preliminary data.</text>
</comment>
<name>W1X1B5_ECOLX</name>
<gene>
    <name evidence="2" type="ORF">Q609_ECAC01448G0010</name>
</gene>
<dbReference type="EMBL" id="AZLZ01001448">
    <property type="protein sequence ID" value="ETJ24113.1"/>
    <property type="molecule type" value="Genomic_DNA"/>
</dbReference>
<evidence type="ECO:0000313" key="2">
    <source>
        <dbReference type="EMBL" id="ETJ24113.1"/>
    </source>
</evidence>
<proteinExistence type="predicted"/>
<sequence>MIRYSGIFLSLLMLSGCATDALNNEQAETVITAGNKAVAANASFFKQYYASRENFLVNFYATNPECAPRPDYEVVIENSTSDESLCQQPGDKHKKS</sequence>
<keyword evidence="1" id="KW-0732">Signal</keyword>